<dbReference type="InterPro" id="IPR009078">
    <property type="entry name" value="Ferritin-like_SF"/>
</dbReference>
<dbReference type="CDD" id="cd07909">
    <property type="entry name" value="YciF"/>
    <property type="match status" value="1"/>
</dbReference>
<evidence type="ECO:0000313" key="1">
    <source>
        <dbReference type="EMBL" id="SFW79380.1"/>
    </source>
</evidence>
<reference evidence="1 3" key="1">
    <citation type="submission" date="2016-11" db="EMBL/GenBank/DDBJ databases">
        <authorList>
            <person name="Jaros S."/>
            <person name="Januszkiewicz K."/>
            <person name="Wedrychowicz H."/>
        </authorList>
    </citation>
    <scope>NUCLEOTIDE SEQUENCE [LARGE SCALE GENOMIC DNA]</scope>
    <source>
        <strain evidence="1 3">DSM 784</strain>
    </source>
</reference>
<dbReference type="PANTHER" id="PTHR30565">
    <property type="entry name" value="PROTEIN YCIF"/>
    <property type="match status" value="1"/>
</dbReference>
<reference evidence="2 4" key="2">
    <citation type="submission" date="2023-11" db="EMBL/GenBank/DDBJ databases">
        <title>MicrobeMod: A computational toolkit for identifying prokaryotic methylation and restriction-modification with nanopore sequencing.</title>
        <authorList>
            <person name="Crits-Christoph A."/>
            <person name="Kang S.C."/>
            <person name="Lee H."/>
            <person name="Ostrov N."/>
        </authorList>
    </citation>
    <scope>NUCLEOTIDE SEQUENCE [LARGE SCALE GENOMIC DNA]</scope>
    <source>
        <strain evidence="2 4">ATCC 23090</strain>
    </source>
</reference>
<name>A0A1K1S5N4_9BACT</name>
<dbReference type="PANTHER" id="PTHR30565:SF9">
    <property type="entry name" value="PROTEIN YCIF"/>
    <property type="match status" value="1"/>
</dbReference>
<dbReference type="AlphaFoldDB" id="A0A1K1S5N4"/>
<evidence type="ECO:0000313" key="3">
    <source>
        <dbReference type="Proteomes" id="UP000183788"/>
    </source>
</evidence>
<gene>
    <name evidence="1" type="ORF">SAMN05661012_04790</name>
    <name evidence="2" type="ORF">SR876_04275</name>
</gene>
<proteinExistence type="predicted"/>
<dbReference type="InterPro" id="IPR010287">
    <property type="entry name" value="DUF892_YciF-like"/>
</dbReference>
<dbReference type="OrthoDB" id="9795056at2"/>
<dbReference type="Proteomes" id="UP000183788">
    <property type="component" value="Unassembled WGS sequence"/>
</dbReference>
<protein>
    <submittedName>
        <fullName evidence="2">Ferritin-like domain-containing protein</fullName>
    </submittedName>
    <submittedName>
        <fullName evidence="1">Ferritin-like metal-binding protein YciE</fullName>
    </submittedName>
</protein>
<dbReference type="InterPro" id="IPR012347">
    <property type="entry name" value="Ferritin-like"/>
</dbReference>
<dbReference type="Proteomes" id="UP001326715">
    <property type="component" value="Chromosome"/>
</dbReference>
<organism evidence="1 3">
    <name type="scientific">Chitinophaga sancti</name>
    <dbReference type="NCBI Taxonomy" id="1004"/>
    <lineage>
        <taxon>Bacteria</taxon>
        <taxon>Pseudomonadati</taxon>
        <taxon>Bacteroidota</taxon>
        <taxon>Chitinophagia</taxon>
        <taxon>Chitinophagales</taxon>
        <taxon>Chitinophagaceae</taxon>
        <taxon>Chitinophaga</taxon>
    </lineage>
</organism>
<evidence type="ECO:0000313" key="2">
    <source>
        <dbReference type="EMBL" id="WQG90701.1"/>
    </source>
</evidence>
<evidence type="ECO:0000313" key="4">
    <source>
        <dbReference type="Proteomes" id="UP001326715"/>
    </source>
</evidence>
<sequence>MATTTLNASTAFDSKLKEFFIDQLKDIYWAEKKLVKTLPKLSQAATTNQLKDAIDSHLIETENHVARLEDVFDLVGVDADAKKCHAMAGIVEEGEDLIEETDTDTCQRDVALIFACQKAEHYEIATYGGLVTLAATLGYKEAAVLLRQTLEEEKAADAKLTQIAENDVNYKASQERE</sequence>
<dbReference type="Gene3D" id="1.20.1260.10">
    <property type="match status" value="1"/>
</dbReference>
<dbReference type="Pfam" id="PF05974">
    <property type="entry name" value="DUF892"/>
    <property type="match status" value="1"/>
</dbReference>
<dbReference type="SUPFAM" id="SSF47240">
    <property type="entry name" value="Ferritin-like"/>
    <property type="match status" value="1"/>
</dbReference>
<keyword evidence="4" id="KW-1185">Reference proteome</keyword>
<dbReference type="InterPro" id="IPR047114">
    <property type="entry name" value="YciF"/>
</dbReference>
<dbReference type="RefSeq" id="WP_072363749.1">
    <property type="nucleotide sequence ID" value="NZ_CP139972.1"/>
</dbReference>
<accession>A0A1K1S5N4</accession>
<dbReference type="EMBL" id="CP140154">
    <property type="protein sequence ID" value="WQG90701.1"/>
    <property type="molecule type" value="Genomic_DNA"/>
</dbReference>
<dbReference type="EMBL" id="FPIZ01000017">
    <property type="protein sequence ID" value="SFW79380.1"/>
    <property type="molecule type" value="Genomic_DNA"/>
</dbReference>
<dbReference type="STRING" id="1004.SAMN05661012_04790"/>